<evidence type="ECO:0000256" key="1">
    <source>
        <dbReference type="SAM" id="MobiDB-lite"/>
    </source>
</evidence>
<dbReference type="EMBL" id="AMCI01003782">
    <property type="protein sequence ID" value="EJW99480.1"/>
    <property type="molecule type" value="Genomic_DNA"/>
</dbReference>
<evidence type="ECO:0000313" key="2">
    <source>
        <dbReference type="EMBL" id="EJW99480.1"/>
    </source>
</evidence>
<comment type="caution">
    <text evidence="2">The sequence shown here is derived from an EMBL/GenBank/DDBJ whole genome shotgun (WGS) entry which is preliminary data.</text>
</comment>
<sequence length="52" mass="5634">MPKRSKSGWSDSLKPSSVSQKRFCARGPVSRIPTVLTAVSSSSAQRVSVRRS</sequence>
<accession>J9CHC5</accession>
<protein>
    <submittedName>
        <fullName evidence="2">Uncharacterized protein</fullName>
    </submittedName>
</protein>
<dbReference type="AlphaFoldDB" id="J9CHC5"/>
<reference evidence="2" key="1">
    <citation type="journal article" date="2012" name="PLoS ONE">
        <title>Gene sets for utilization of primary and secondary nutrition supplies in the distal gut of endangered iberian lynx.</title>
        <authorList>
            <person name="Alcaide M."/>
            <person name="Messina E."/>
            <person name="Richter M."/>
            <person name="Bargiela R."/>
            <person name="Peplies J."/>
            <person name="Huws S.A."/>
            <person name="Newbold C.J."/>
            <person name="Golyshin P.N."/>
            <person name="Simon M.A."/>
            <person name="Lopez G."/>
            <person name="Yakimov M.M."/>
            <person name="Ferrer M."/>
        </authorList>
    </citation>
    <scope>NUCLEOTIDE SEQUENCE</scope>
</reference>
<feature type="compositionally biased region" description="Polar residues" evidence="1">
    <location>
        <begin position="7"/>
        <end position="20"/>
    </location>
</feature>
<feature type="region of interest" description="Disordered" evidence="1">
    <location>
        <begin position="1"/>
        <end position="24"/>
    </location>
</feature>
<proteinExistence type="predicted"/>
<gene>
    <name evidence="2" type="ORF">EVA_12413</name>
</gene>
<name>J9CHC5_9ZZZZ</name>
<organism evidence="2">
    <name type="scientific">gut metagenome</name>
    <dbReference type="NCBI Taxonomy" id="749906"/>
    <lineage>
        <taxon>unclassified sequences</taxon>
        <taxon>metagenomes</taxon>
        <taxon>organismal metagenomes</taxon>
    </lineage>
</organism>